<protein>
    <submittedName>
        <fullName evidence="3">Uncharacterized protein</fullName>
    </submittedName>
</protein>
<keyword evidence="2" id="KW-0472">Membrane</keyword>
<feature type="compositionally biased region" description="Basic and acidic residues" evidence="1">
    <location>
        <begin position="307"/>
        <end position="318"/>
    </location>
</feature>
<feature type="region of interest" description="Disordered" evidence="1">
    <location>
        <begin position="41"/>
        <end position="70"/>
    </location>
</feature>
<keyword evidence="2" id="KW-1133">Transmembrane helix</keyword>
<accession>A0A5N6KXU2</accession>
<comment type="caution">
    <text evidence="3">The sequence shown here is derived from an EMBL/GenBank/DDBJ whole genome shotgun (WGS) entry which is preliminary data.</text>
</comment>
<gene>
    <name evidence="3" type="ORF">FH972_024252</name>
</gene>
<name>A0A5N6KXU2_9ROSI</name>
<evidence type="ECO:0000313" key="4">
    <source>
        <dbReference type="Proteomes" id="UP000327013"/>
    </source>
</evidence>
<reference evidence="3 4" key="1">
    <citation type="submission" date="2019-06" db="EMBL/GenBank/DDBJ databases">
        <title>A chromosomal-level reference genome of Carpinus fangiana (Coryloideae, Betulaceae).</title>
        <authorList>
            <person name="Yang X."/>
            <person name="Wang Z."/>
            <person name="Zhang L."/>
            <person name="Hao G."/>
            <person name="Liu J."/>
            <person name="Yang Y."/>
        </authorList>
    </citation>
    <scope>NUCLEOTIDE SEQUENCE [LARGE SCALE GENOMIC DNA]</scope>
    <source>
        <strain evidence="3">Cfa_2016G</strain>
        <tissue evidence="3">Leaf</tissue>
    </source>
</reference>
<dbReference type="AlphaFoldDB" id="A0A5N6KXU2"/>
<organism evidence="3 4">
    <name type="scientific">Carpinus fangiana</name>
    <dbReference type="NCBI Taxonomy" id="176857"/>
    <lineage>
        <taxon>Eukaryota</taxon>
        <taxon>Viridiplantae</taxon>
        <taxon>Streptophyta</taxon>
        <taxon>Embryophyta</taxon>
        <taxon>Tracheophyta</taxon>
        <taxon>Spermatophyta</taxon>
        <taxon>Magnoliopsida</taxon>
        <taxon>eudicotyledons</taxon>
        <taxon>Gunneridae</taxon>
        <taxon>Pentapetalae</taxon>
        <taxon>rosids</taxon>
        <taxon>fabids</taxon>
        <taxon>Fagales</taxon>
        <taxon>Betulaceae</taxon>
        <taxon>Carpinus</taxon>
    </lineage>
</organism>
<keyword evidence="2" id="KW-0812">Transmembrane</keyword>
<evidence type="ECO:0000256" key="1">
    <source>
        <dbReference type="SAM" id="MobiDB-lite"/>
    </source>
</evidence>
<feature type="compositionally biased region" description="Low complexity" evidence="1">
    <location>
        <begin position="52"/>
        <end position="62"/>
    </location>
</feature>
<feature type="transmembrane region" description="Helical" evidence="2">
    <location>
        <begin position="76"/>
        <end position="97"/>
    </location>
</feature>
<proteinExistence type="predicted"/>
<evidence type="ECO:0000256" key="2">
    <source>
        <dbReference type="SAM" id="Phobius"/>
    </source>
</evidence>
<dbReference type="EMBL" id="VIBQ01000016">
    <property type="protein sequence ID" value="KAB8356676.1"/>
    <property type="molecule type" value="Genomic_DNA"/>
</dbReference>
<sequence length="339" mass="38388">MTVLWKPSQKTVQSLLVLASRPRRVQYARVLQPHRLFRSSKSRVDPHRTYFQPDSPQPQSQQHYAYDTQPPSPKRWPLLLVTFLAFPALYLITEAVAAKGFIPEFLSHLLFPQFRMAKALDDVNREYAQLQDMATHESDMHQGTQRLLREQLTASDGPGGRTVVRDDEIIERRPIYLDDGRQVAKKDACLLRVVDDAGRNTIVILGVDLNVYAPRSERDDSDLQGLHRWVYQLLEDMHGEGATAFNTEGETMYILYTNNAIGMGPFYMAGNSIGGMTSHTEIIVVDTLKLPPGWPLKQMRRVKECEETDSRVKAKDTAPHSPTAVSILGPDSLPHGPFR</sequence>
<feature type="region of interest" description="Disordered" evidence="1">
    <location>
        <begin position="307"/>
        <end position="339"/>
    </location>
</feature>
<keyword evidence="4" id="KW-1185">Reference proteome</keyword>
<evidence type="ECO:0000313" key="3">
    <source>
        <dbReference type="EMBL" id="KAB8356676.1"/>
    </source>
</evidence>
<dbReference type="Proteomes" id="UP000327013">
    <property type="component" value="Unassembled WGS sequence"/>
</dbReference>